<comment type="caution">
    <text evidence="1">The sequence shown here is derived from an EMBL/GenBank/DDBJ whole genome shotgun (WGS) entry which is preliminary data.</text>
</comment>
<proteinExistence type="predicted"/>
<keyword evidence="2" id="KW-1185">Reference proteome</keyword>
<organism evidence="1 2">
    <name type="scientific">Actibacterium naphthalenivorans</name>
    <dbReference type="NCBI Taxonomy" id="1614693"/>
    <lineage>
        <taxon>Bacteria</taxon>
        <taxon>Pseudomonadati</taxon>
        <taxon>Pseudomonadota</taxon>
        <taxon>Alphaproteobacteria</taxon>
        <taxon>Rhodobacterales</taxon>
        <taxon>Roseobacteraceae</taxon>
        <taxon>Actibacterium</taxon>
    </lineage>
</organism>
<protein>
    <submittedName>
        <fullName evidence="1">Uncharacterized protein</fullName>
    </submittedName>
</protein>
<dbReference type="Proteomes" id="UP000585681">
    <property type="component" value="Unassembled WGS sequence"/>
</dbReference>
<evidence type="ECO:0000313" key="1">
    <source>
        <dbReference type="EMBL" id="MBB4023264.1"/>
    </source>
</evidence>
<gene>
    <name evidence="1" type="ORF">GGR17_003086</name>
</gene>
<dbReference type="AlphaFoldDB" id="A0A840CB18"/>
<dbReference type="RefSeq" id="WP_157445571.1">
    <property type="nucleotide sequence ID" value="NZ_JACIEQ010000004.1"/>
</dbReference>
<reference evidence="1" key="1">
    <citation type="submission" date="2020-08" db="EMBL/GenBank/DDBJ databases">
        <title>Genomic Encyclopedia of Type Strains, Phase IV (KMG-IV): sequencing the most valuable type-strain genomes for metagenomic binning, comparative biology and taxonomic classification.</title>
        <authorList>
            <person name="Goeker M."/>
        </authorList>
    </citation>
    <scope>NUCLEOTIDE SEQUENCE [LARGE SCALE GENOMIC DNA]</scope>
    <source>
        <strain evidence="1">DSM 105040</strain>
    </source>
</reference>
<sequence>MIPCLAALIAGLSALSLFDQWSRAGGRDLLSLAMLAAGAMLVLGQG</sequence>
<name>A0A840CB18_9RHOB</name>
<accession>A0A840CB18</accession>
<evidence type="ECO:0000313" key="2">
    <source>
        <dbReference type="Proteomes" id="UP000585681"/>
    </source>
</evidence>
<dbReference type="EMBL" id="JACIEQ010000004">
    <property type="protein sequence ID" value="MBB4023264.1"/>
    <property type="molecule type" value="Genomic_DNA"/>
</dbReference>